<keyword evidence="6" id="KW-1133">Transmembrane helix</keyword>
<evidence type="ECO:0000256" key="1">
    <source>
        <dbReference type="ARBA" id="ARBA00022723"/>
    </source>
</evidence>
<protein>
    <submittedName>
        <fullName evidence="8">Protein phosphatase 1A isoform X1</fullName>
    </submittedName>
</protein>
<comment type="caution">
    <text evidence="8">The sequence shown here is derived from an EMBL/GenBank/DDBJ whole genome shotgun (WGS) entry which is preliminary data.</text>
</comment>
<keyword evidence="6" id="KW-0812">Transmembrane</keyword>
<keyword evidence="9" id="KW-1185">Reference proteome</keyword>
<feature type="region of interest" description="Disordered" evidence="5">
    <location>
        <begin position="402"/>
        <end position="427"/>
    </location>
</feature>
<dbReference type="SMART" id="SM00332">
    <property type="entry name" value="PP2Cc"/>
    <property type="match status" value="1"/>
</dbReference>
<dbReference type="InterPro" id="IPR000222">
    <property type="entry name" value="PP2C_BS"/>
</dbReference>
<evidence type="ECO:0000256" key="3">
    <source>
        <dbReference type="ARBA" id="ARBA00022912"/>
    </source>
</evidence>
<keyword evidence="6" id="KW-0472">Membrane</keyword>
<evidence type="ECO:0000313" key="8">
    <source>
        <dbReference type="EMBL" id="KAI6659263.1"/>
    </source>
</evidence>
<feature type="transmembrane region" description="Helical" evidence="6">
    <location>
        <begin position="6"/>
        <end position="24"/>
    </location>
</feature>
<dbReference type="Proteomes" id="UP001165289">
    <property type="component" value="Unassembled WGS sequence"/>
</dbReference>
<dbReference type="Gene3D" id="3.60.40.10">
    <property type="entry name" value="PPM-type phosphatase domain"/>
    <property type="match status" value="1"/>
</dbReference>
<dbReference type="EMBL" id="JAKMXF010000066">
    <property type="protein sequence ID" value="KAI6659263.1"/>
    <property type="molecule type" value="Genomic_DNA"/>
</dbReference>
<dbReference type="PANTHER" id="PTHR47992">
    <property type="entry name" value="PROTEIN PHOSPHATASE"/>
    <property type="match status" value="1"/>
</dbReference>
<name>A0AAV7KDG7_9METZ</name>
<evidence type="ECO:0000259" key="7">
    <source>
        <dbReference type="PROSITE" id="PS51746"/>
    </source>
</evidence>
<gene>
    <name evidence="8" type="ORF">LOD99_14936</name>
</gene>
<dbReference type="GO" id="GO:0046872">
    <property type="term" value="F:metal ion binding"/>
    <property type="evidence" value="ECO:0007669"/>
    <property type="project" value="UniProtKB-KW"/>
</dbReference>
<keyword evidence="1" id="KW-0479">Metal-binding</keyword>
<keyword evidence="3 4" id="KW-0904">Protein phosphatase</keyword>
<dbReference type="SUPFAM" id="SSF81606">
    <property type="entry name" value="PP2C-like"/>
    <property type="match status" value="1"/>
</dbReference>
<dbReference type="Pfam" id="PF00481">
    <property type="entry name" value="PP2C"/>
    <property type="match status" value="1"/>
</dbReference>
<evidence type="ECO:0000256" key="2">
    <source>
        <dbReference type="ARBA" id="ARBA00022801"/>
    </source>
</evidence>
<evidence type="ECO:0000256" key="4">
    <source>
        <dbReference type="RuleBase" id="RU003465"/>
    </source>
</evidence>
<keyword evidence="2 4" id="KW-0378">Hydrolase</keyword>
<organism evidence="8 9">
    <name type="scientific">Oopsacas minuta</name>
    <dbReference type="NCBI Taxonomy" id="111878"/>
    <lineage>
        <taxon>Eukaryota</taxon>
        <taxon>Metazoa</taxon>
        <taxon>Porifera</taxon>
        <taxon>Hexactinellida</taxon>
        <taxon>Hexasterophora</taxon>
        <taxon>Lyssacinosida</taxon>
        <taxon>Leucopsacidae</taxon>
        <taxon>Oopsacas</taxon>
    </lineage>
</organism>
<dbReference type="AlphaFoldDB" id="A0AAV7KDG7"/>
<feature type="domain" description="PPM-type phosphatase" evidence="7">
    <location>
        <begin position="57"/>
        <end position="325"/>
    </location>
</feature>
<dbReference type="GO" id="GO:0004722">
    <property type="term" value="F:protein serine/threonine phosphatase activity"/>
    <property type="evidence" value="ECO:0007669"/>
    <property type="project" value="InterPro"/>
</dbReference>
<dbReference type="InterPro" id="IPR001932">
    <property type="entry name" value="PPM-type_phosphatase-like_dom"/>
</dbReference>
<sequence>MLLELSLLFGLLTLIALIFVIKSGRKPRPRRLRMGVFLDKPAINKEFKSGSGPCDSAYCSVSMQGWRTEMEDSARAIPDLGALDPKLKGWSFYAVFDGHAGMRASEASCDQLIECILPRLEVFDGEYNPNYVSTSLREAFLEMDVRLRKELTSKPIHDRSGTTAVAALLSDKHVFIANCGDSRGLVARDGKVFFASSDHKPYCDIEKKRIEAAGGAVLMQRVNGSLAVSRALGDFDYKAQPKLKPICQLVSPEPDVEILERCQEDQFLLLACDGVWDVMENDEVVDLIGSRLMVSESLERTTAGLLEKSLYKNSRDNMTAILVTLPAAPKFSQDAAQKDIDLVEEAKPLMQEKISEYIRLCKANSSEPQLHVVMQELVTTLDPVYEIPLRQDYVEEKINEMMKTPPKDSNSTGSPLEKKLPVSPLAK</sequence>
<evidence type="ECO:0000313" key="9">
    <source>
        <dbReference type="Proteomes" id="UP001165289"/>
    </source>
</evidence>
<reference evidence="8 9" key="1">
    <citation type="journal article" date="2023" name="BMC Biol.">
        <title>The compact genome of the sponge Oopsacas minuta (Hexactinellida) is lacking key metazoan core genes.</title>
        <authorList>
            <person name="Santini S."/>
            <person name="Schenkelaars Q."/>
            <person name="Jourda C."/>
            <person name="Duchesne M."/>
            <person name="Belahbib H."/>
            <person name="Rocher C."/>
            <person name="Selva M."/>
            <person name="Riesgo A."/>
            <person name="Vervoort M."/>
            <person name="Leys S.P."/>
            <person name="Kodjabachian L."/>
            <person name="Le Bivic A."/>
            <person name="Borchiellini C."/>
            <person name="Claverie J.M."/>
            <person name="Renard E."/>
        </authorList>
    </citation>
    <scope>NUCLEOTIDE SEQUENCE [LARGE SCALE GENOMIC DNA]</scope>
    <source>
        <strain evidence="8">SPO-2</strain>
    </source>
</reference>
<dbReference type="PROSITE" id="PS51746">
    <property type="entry name" value="PPM_2"/>
    <property type="match status" value="1"/>
</dbReference>
<dbReference type="InterPro" id="IPR015655">
    <property type="entry name" value="PP2C"/>
</dbReference>
<dbReference type="InterPro" id="IPR036457">
    <property type="entry name" value="PPM-type-like_dom_sf"/>
</dbReference>
<evidence type="ECO:0000256" key="6">
    <source>
        <dbReference type="SAM" id="Phobius"/>
    </source>
</evidence>
<accession>A0AAV7KDG7</accession>
<comment type="similarity">
    <text evidence="4">Belongs to the PP2C family.</text>
</comment>
<dbReference type="CDD" id="cd00143">
    <property type="entry name" value="PP2Cc"/>
    <property type="match status" value="1"/>
</dbReference>
<evidence type="ECO:0000256" key="5">
    <source>
        <dbReference type="SAM" id="MobiDB-lite"/>
    </source>
</evidence>
<proteinExistence type="inferred from homology"/>
<dbReference type="PROSITE" id="PS01032">
    <property type="entry name" value="PPM_1"/>
    <property type="match status" value="1"/>
</dbReference>